<dbReference type="GeneID" id="65114732"/>
<keyword evidence="2" id="KW-1185">Reference proteome</keyword>
<dbReference type="Proteomes" id="UP000257457">
    <property type="component" value="Segment"/>
</dbReference>
<dbReference type="RefSeq" id="YP_010097070.1">
    <property type="nucleotide sequence ID" value="NC_055756.1"/>
</dbReference>
<sequence>MKEISDKLYSELAQLGIINKDDADTVRSHNVGTSNYAQHIIQPWAIWIDWNLNPWDADIVKRVLRNKLGESRKQDYEKIIHICQECIRQIDSQIGTMANNIDFENVN</sequence>
<organism evidence="1 2">
    <name type="scientific">crAssphage sp. isolate ctcc615</name>
    <dbReference type="NCBI Taxonomy" id="2989853"/>
    <lineage>
        <taxon>Viruses</taxon>
        <taxon>Duplodnaviria</taxon>
        <taxon>Heunggongvirae</taxon>
        <taxon>Uroviricota</taxon>
        <taxon>Caudoviricetes</taxon>
        <taxon>Crassvirales</taxon>
        <taxon>Intestiviridae</taxon>
        <taxon>Obtuvirinae</taxon>
        <taxon>Wotdevirus</taxon>
        <taxon>Wotdevirus murinus</taxon>
    </lineage>
</organism>
<evidence type="ECO:0000313" key="1">
    <source>
        <dbReference type="EMBL" id="AXF52183.1"/>
    </source>
</evidence>
<name>A0A345BP12_9CAUD</name>
<dbReference type="EMBL" id="MH552500">
    <property type="protein sequence ID" value="AXF52183.1"/>
    <property type="molecule type" value="Genomic_DNA"/>
</dbReference>
<reference evidence="1 2" key="1">
    <citation type="submission" date="2018-06" db="EMBL/GenBank/DDBJ databases">
        <title>Uncovering a Universe of Circular DNA Viruses in Animal Metagenomes.</title>
        <authorList>
            <person name="Tisza M."/>
            <person name="Buck C."/>
            <person name="Pastrana D."/>
            <person name="Welch N."/>
            <person name="Peretti A."/>
        </authorList>
    </citation>
    <scope>NUCLEOTIDE SEQUENCE [LARGE SCALE GENOMIC DNA]</scope>
    <source>
        <strain evidence="1">Ctcc615</strain>
    </source>
</reference>
<accession>A0A345BP12</accession>
<evidence type="ECO:0000313" key="2">
    <source>
        <dbReference type="Proteomes" id="UP000257457"/>
    </source>
</evidence>
<proteinExistence type="predicted"/>
<protein>
    <submittedName>
        <fullName evidence="1">Uncharacterized protein</fullName>
    </submittedName>
</protein>